<evidence type="ECO:0000256" key="1">
    <source>
        <dbReference type="SAM" id="MobiDB-lite"/>
    </source>
</evidence>
<dbReference type="Proteomes" id="UP000187203">
    <property type="component" value="Unassembled WGS sequence"/>
</dbReference>
<dbReference type="AlphaFoldDB" id="A0A1R3GBQ5"/>
<feature type="region of interest" description="Disordered" evidence="1">
    <location>
        <begin position="39"/>
        <end position="112"/>
    </location>
</feature>
<keyword evidence="3" id="KW-1185">Reference proteome</keyword>
<proteinExistence type="predicted"/>
<sequence length="112" mass="12179">MKHPDNRQTSRSNTLRRWIWPLGLTGVIAVGTAACYELQPDTPSTPAQAEASSQNGEAGINNQQSTGSSAYPQSPSNGTNQQSAEAQLSTNGQQINGYRSNYHFTVPDKWKK</sequence>
<evidence type="ECO:0000313" key="2">
    <source>
        <dbReference type="EMBL" id="OMO55515.1"/>
    </source>
</evidence>
<feature type="compositionally biased region" description="Polar residues" evidence="1">
    <location>
        <begin position="41"/>
        <end position="103"/>
    </location>
</feature>
<evidence type="ECO:0000313" key="3">
    <source>
        <dbReference type="Proteomes" id="UP000187203"/>
    </source>
</evidence>
<reference evidence="3" key="1">
    <citation type="submission" date="2013-09" db="EMBL/GenBank/DDBJ databases">
        <title>Corchorus olitorius genome sequencing.</title>
        <authorList>
            <person name="Alam M."/>
            <person name="Haque M.S."/>
            <person name="Islam M.S."/>
            <person name="Emdad E.M."/>
            <person name="Islam M.M."/>
            <person name="Ahmed B."/>
            <person name="Halim A."/>
            <person name="Hossen Q.M.M."/>
            <person name="Hossain M.Z."/>
            <person name="Ahmed R."/>
            <person name="Khan M.M."/>
            <person name="Islam R."/>
            <person name="Rashid M.M."/>
            <person name="Khan S.A."/>
            <person name="Rahman M.S."/>
            <person name="Alam M."/>
            <person name="Yahiya A.S."/>
            <person name="Khan M.S."/>
            <person name="Azam M.S."/>
            <person name="Haque T."/>
            <person name="Lashkar M.Z.H."/>
            <person name="Akhand A.I."/>
            <person name="Morshed G."/>
            <person name="Roy S."/>
            <person name="Uddin K.S."/>
            <person name="Rabeya T."/>
            <person name="Hossain A.S."/>
            <person name="Chowdhury A."/>
            <person name="Snigdha A.R."/>
            <person name="Mortoza M.S."/>
            <person name="Matin S.A."/>
            <person name="Hoque S.M.E."/>
            <person name="Islam M.K."/>
            <person name="Roy D.K."/>
            <person name="Haider R."/>
            <person name="Moosa M.M."/>
            <person name="Elias S.M."/>
            <person name="Hasan A.M."/>
            <person name="Jahan S."/>
            <person name="Shafiuddin M."/>
            <person name="Mahmood N."/>
            <person name="Shommy N.S."/>
        </authorList>
    </citation>
    <scope>NUCLEOTIDE SEQUENCE [LARGE SCALE GENOMIC DNA]</scope>
    <source>
        <strain evidence="3">cv. O-4</strain>
    </source>
</reference>
<gene>
    <name evidence="2" type="ORF">COLO4_35948</name>
</gene>
<dbReference type="EMBL" id="AWUE01022935">
    <property type="protein sequence ID" value="OMO55515.1"/>
    <property type="molecule type" value="Genomic_DNA"/>
</dbReference>
<accession>A0A1R3GBQ5</accession>
<name>A0A1R3GBQ5_9ROSI</name>
<comment type="caution">
    <text evidence="2">The sequence shown here is derived from an EMBL/GenBank/DDBJ whole genome shotgun (WGS) entry which is preliminary data.</text>
</comment>
<organism evidence="2 3">
    <name type="scientific">Corchorus olitorius</name>
    <dbReference type="NCBI Taxonomy" id="93759"/>
    <lineage>
        <taxon>Eukaryota</taxon>
        <taxon>Viridiplantae</taxon>
        <taxon>Streptophyta</taxon>
        <taxon>Embryophyta</taxon>
        <taxon>Tracheophyta</taxon>
        <taxon>Spermatophyta</taxon>
        <taxon>Magnoliopsida</taxon>
        <taxon>eudicotyledons</taxon>
        <taxon>Gunneridae</taxon>
        <taxon>Pentapetalae</taxon>
        <taxon>rosids</taxon>
        <taxon>malvids</taxon>
        <taxon>Malvales</taxon>
        <taxon>Malvaceae</taxon>
        <taxon>Grewioideae</taxon>
        <taxon>Apeibeae</taxon>
        <taxon>Corchorus</taxon>
    </lineage>
</organism>
<protein>
    <submittedName>
        <fullName evidence="2">Protein SCAI-like protein</fullName>
    </submittedName>
</protein>
<dbReference type="PROSITE" id="PS51257">
    <property type="entry name" value="PROKAR_LIPOPROTEIN"/>
    <property type="match status" value="1"/>
</dbReference>